<dbReference type="OrthoDB" id="1735624at2759"/>
<comment type="caution">
    <text evidence="1">The sequence shown here is derived from an EMBL/GenBank/DDBJ whole genome shotgun (WGS) entry which is preliminary data.</text>
</comment>
<organism evidence="1 2">
    <name type="scientific">Mucuna pruriens</name>
    <name type="common">Velvet bean</name>
    <name type="synonym">Dolichos pruriens</name>
    <dbReference type="NCBI Taxonomy" id="157652"/>
    <lineage>
        <taxon>Eukaryota</taxon>
        <taxon>Viridiplantae</taxon>
        <taxon>Streptophyta</taxon>
        <taxon>Embryophyta</taxon>
        <taxon>Tracheophyta</taxon>
        <taxon>Spermatophyta</taxon>
        <taxon>Magnoliopsida</taxon>
        <taxon>eudicotyledons</taxon>
        <taxon>Gunneridae</taxon>
        <taxon>Pentapetalae</taxon>
        <taxon>rosids</taxon>
        <taxon>fabids</taxon>
        <taxon>Fabales</taxon>
        <taxon>Fabaceae</taxon>
        <taxon>Papilionoideae</taxon>
        <taxon>50 kb inversion clade</taxon>
        <taxon>NPAAA clade</taxon>
        <taxon>indigoferoid/millettioid clade</taxon>
        <taxon>Phaseoleae</taxon>
        <taxon>Mucuna</taxon>
    </lineage>
</organism>
<feature type="non-terminal residue" evidence="1">
    <location>
        <position position="1"/>
    </location>
</feature>
<sequence length="132" mass="15263">MGLPTSSVEECSGTLFGFPGEWEQVHKPYWSPTQLSILGAFFNMIIWRPTLDRLRVVVSTLHLMEYPIGKETPIDMPEIDPNFLCHHLSITPRTRPVAQKRRRLGEEKGKADKEETNKLLVARFIRELQYPT</sequence>
<evidence type="ECO:0000313" key="2">
    <source>
        <dbReference type="Proteomes" id="UP000257109"/>
    </source>
</evidence>
<keyword evidence="2" id="KW-1185">Reference proteome</keyword>
<proteinExistence type="predicted"/>
<dbReference type="Proteomes" id="UP000257109">
    <property type="component" value="Unassembled WGS sequence"/>
</dbReference>
<gene>
    <name evidence="1" type="ORF">CR513_04000</name>
</gene>
<accession>A0A371I8M4</accession>
<protein>
    <submittedName>
        <fullName evidence="1">Uncharacterized protein</fullName>
    </submittedName>
</protein>
<dbReference type="AlphaFoldDB" id="A0A371I8M4"/>
<reference evidence="1" key="1">
    <citation type="submission" date="2018-05" db="EMBL/GenBank/DDBJ databases">
        <title>Draft genome of Mucuna pruriens seed.</title>
        <authorList>
            <person name="Nnadi N.E."/>
            <person name="Vos R."/>
            <person name="Hasami M.H."/>
            <person name="Devisetty U.K."/>
            <person name="Aguiy J.C."/>
        </authorList>
    </citation>
    <scope>NUCLEOTIDE SEQUENCE [LARGE SCALE GENOMIC DNA]</scope>
    <source>
        <strain evidence="1">JCA_2017</strain>
    </source>
</reference>
<dbReference type="Gene3D" id="3.10.10.10">
    <property type="entry name" value="HIV Type 1 Reverse Transcriptase, subunit A, domain 1"/>
    <property type="match status" value="1"/>
</dbReference>
<evidence type="ECO:0000313" key="1">
    <source>
        <dbReference type="EMBL" id="RDY11358.1"/>
    </source>
</evidence>
<dbReference type="EMBL" id="QJKJ01000657">
    <property type="protein sequence ID" value="RDY11358.1"/>
    <property type="molecule type" value="Genomic_DNA"/>
</dbReference>
<name>A0A371I8M4_MUCPR</name>